<organism evidence="2 3">
    <name type="scientific">Amniculicola lignicola CBS 123094</name>
    <dbReference type="NCBI Taxonomy" id="1392246"/>
    <lineage>
        <taxon>Eukaryota</taxon>
        <taxon>Fungi</taxon>
        <taxon>Dikarya</taxon>
        <taxon>Ascomycota</taxon>
        <taxon>Pezizomycotina</taxon>
        <taxon>Dothideomycetes</taxon>
        <taxon>Pleosporomycetidae</taxon>
        <taxon>Pleosporales</taxon>
        <taxon>Amniculicolaceae</taxon>
        <taxon>Amniculicola</taxon>
    </lineage>
</organism>
<dbReference type="PANTHER" id="PTHR21310:SF48">
    <property type="entry name" value="AMINOGLYCOSIDE PHOSPHOTRANSFERASE DOMAIN-CONTAINING PROTEIN"/>
    <property type="match status" value="1"/>
</dbReference>
<keyword evidence="2" id="KW-0418">Kinase</keyword>
<evidence type="ECO:0000259" key="1">
    <source>
        <dbReference type="Pfam" id="PF01636"/>
    </source>
</evidence>
<dbReference type="CDD" id="cd05120">
    <property type="entry name" value="APH_ChoK_like"/>
    <property type="match status" value="1"/>
</dbReference>
<dbReference type="Pfam" id="PF01636">
    <property type="entry name" value="APH"/>
    <property type="match status" value="1"/>
</dbReference>
<reference evidence="2" key="1">
    <citation type="journal article" date="2020" name="Stud. Mycol.">
        <title>101 Dothideomycetes genomes: a test case for predicting lifestyles and emergence of pathogens.</title>
        <authorList>
            <person name="Haridas S."/>
            <person name="Albert R."/>
            <person name="Binder M."/>
            <person name="Bloem J."/>
            <person name="Labutti K."/>
            <person name="Salamov A."/>
            <person name="Andreopoulos B."/>
            <person name="Baker S."/>
            <person name="Barry K."/>
            <person name="Bills G."/>
            <person name="Bluhm B."/>
            <person name="Cannon C."/>
            <person name="Castanera R."/>
            <person name="Culley D."/>
            <person name="Daum C."/>
            <person name="Ezra D."/>
            <person name="Gonzalez J."/>
            <person name="Henrissat B."/>
            <person name="Kuo A."/>
            <person name="Liang C."/>
            <person name="Lipzen A."/>
            <person name="Lutzoni F."/>
            <person name="Magnuson J."/>
            <person name="Mondo S."/>
            <person name="Nolan M."/>
            <person name="Ohm R."/>
            <person name="Pangilinan J."/>
            <person name="Park H.-J."/>
            <person name="Ramirez L."/>
            <person name="Alfaro M."/>
            <person name="Sun H."/>
            <person name="Tritt A."/>
            <person name="Yoshinaga Y."/>
            <person name="Zwiers L.-H."/>
            <person name="Turgeon B."/>
            <person name="Goodwin S."/>
            <person name="Spatafora J."/>
            <person name="Crous P."/>
            <person name="Grigoriev I."/>
        </authorList>
    </citation>
    <scope>NUCLEOTIDE SEQUENCE</scope>
    <source>
        <strain evidence="2">CBS 123094</strain>
    </source>
</reference>
<dbReference type="Proteomes" id="UP000799779">
    <property type="component" value="Unassembled WGS sequence"/>
</dbReference>
<dbReference type="GO" id="GO:0016301">
    <property type="term" value="F:kinase activity"/>
    <property type="evidence" value="ECO:0007669"/>
    <property type="project" value="UniProtKB-KW"/>
</dbReference>
<dbReference type="AlphaFoldDB" id="A0A6A5W2Q7"/>
<keyword evidence="3" id="KW-1185">Reference proteome</keyword>
<dbReference type="InterPro" id="IPR011009">
    <property type="entry name" value="Kinase-like_dom_sf"/>
</dbReference>
<dbReference type="OrthoDB" id="8300194at2759"/>
<dbReference type="Gene3D" id="3.90.1200.10">
    <property type="match status" value="1"/>
</dbReference>
<sequence>MIFMPKIVYEYMKCALSPSKSDNVIDVYREKPPNGKILFCCLGGMCPARTHGINRLFLKRLVRQVRHRRPRIKGLFPPPTACAAIEGSFYRQDLRRHRFTHLTSLPPKRRLNDTSCPKAVVKLTCNRHAIVASFPILDYSSSYASPSVPILTSRSRSSHITRKSIPLPSQLFRDMEPDAPCKACSWTSERQHSCRYESHVKLFYSVSDRGAWSLGSKYILKERSTHPPTFEVRNIRFLRKQTTIPVPRVALEFNDNDRHFMVTERIPGNVLDTIWTTLLPAEKEKIAKQTVDYLFQLRQLRSSRMQSLDEQPLYSAFLFLDGFGVPHGPLCSDDELWADLVTVLSKLPEKVHLQLRGRMPPAEPYTFTHGDLNIGNIVVQDGNLAGILDWESSGYFPVWWEFTCAGIGLGEDDQEWKLLLRKNMPPHESAREFWMDVYALRNYPDLDERGKKVFARLNATT</sequence>
<dbReference type="SUPFAM" id="SSF56112">
    <property type="entry name" value="Protein kinase-like (PK-like)"/>
    <property type="match status" value="1"/>
</dbReference>
<dbReference type="EMBL" id="ML977628">
    <property type="protein sequence ID" value="KAF1996162.1"/>
    <property type="molecule type" value="Genomic_DNA"/>
</dbReference>
<evidence type="ECO:0000313" key="3">
    <source>
        <dbReference type="Proteomes" id="UP000799779"/>
    </source>
</evidence>
<accession>A0A6A5W2Q7</accession>
<feature type="domain" description="Aminoglycoside phosphotransferase" evidence="1">
    <location>
        <begin position="217"/>
        <end position="406"/>
    </location>
</feature>
<name>A0A6A5W2Q7_9PLEO</name>
<dbReference type="InterPro" id="IPR002575">
    <property type="entry name" value="Aminoglycoside_PTrfase"/>
</dbReference>
<dbReference type="InterPro" id="IPR051678">
    <property type="entry name" value="AGP_Transferase"/>
</dbReference>
<keyword evidence="2" id="KW-0808">Transferase</keyword>
<gene>
    <name evidence="2" type="ORF">P154DRAFT_623387</name>
</gene>
<evidence type="ECO:0000313" key="2">
    <source>
        <dbReference type="EMBL" id="KAF1996162.1"/>
    </source>
</evidence>
<protein>
    <submittedName>
        <fullName evidence="2">Kinase-like protein</fullName>
    </submittedName>
</protein>
<dbReference type="PANTHER" id="PTHR21310">
    <property type="entry name" value="AMINOGLYCOSIDE PHOSPHOTRANSFERASE-RELATED-RELATED"/>
    <property type="match status" value="1"/>
</dbReference>
<proteinExistence type="predicted"/>